<feature type="region of interest" description="Disordered" evidence="1">
    <location>
        <begin position="52"/>
        <end position="77"/>
    </location>
</feature>
<sequence length="93" mass="9695">MVTGRLLRTKGLAAEAAAAQGFNSVGAVEAAKRVYQEPVGLWLLLSAASAAPAPSGPEGVRGRFSKQKSGQLAGMPDFVKNFREEHSAVKPSD</sequence>
<protein>
    <submittedName>
        <fullName evidence="2">Uncharacterized protein</fullName>
    </submittedName>
</protein>
<name>A0A1G5PMD9_9GAMM</name>
<dbReference type="RefSeq" id="WP_092992195.1">
    <property type="nucleotide sequence ID" value="NZ_FMWD01000001.1"/>
</dbReference>
<dbReference type="AlphaFoldDB" id="A0A1G5PMD9"/>
<gene>
    <name evidence="2" type="ORF">SAMN03097708_00480</name>
</gene>
<proteinExistence type="predicted"/>
<keyword evidence="3" id="KW-1185">Reference proteome</keyword>
<evidence type="ECO:0000256" key="1">
    <source>
        <dbReference type="SAM" id="MobiDB-lite"/>
    </source>
</evidence>
<dbReference type="EMBL" id="FMWD01000001">
    <property type="protein sequence ID" value="SCZ50714.1"/>
    <property type="molecule type" value="Genomic_DNA"/>
</dbReference>
<evidence type="ECO:0000313" key="3">
    <source>
        <dbReference type="Proteomes" id="UP000199648"/>
    </source>
</evidence>
<reference evidence="2 3" key="1">
    <citation type="submission" date="2016-10" db="EMBL/GenBank/DDBJ databases">
        <authorList>
            <person name="de Groot N.N."/>
        </authorList>
    </citation>
    <scope>NUCLEOTIDE SEQUENCE [LARGE SCALE GENOMIC DNA]</scope>
    <source>
        <strain evidence="2 3">HLD2</strain>
    </source>
</reference>
<evidence type="ECO:0000313" key="2">
    <source>
        <dbReference type="EMBL" id="SCZ50714.1"/>
    </source>
</evidence>
<accession>A0A1G5PMD9</accession>
<dbReference type="Proteomes" id="UP000199648">
    <property type="component" value="Unassembled WGS sequence"/>
</dbReference>
<dbReference type="STRING" id="415747.SAMN03097708_00480"/>
<organism evidence="2 3">
    <name type="scientific">Thiohalomonas denitrificans</name>
    <dbReference type="NCBI Taxonomy" id="415747"/>
    <lineage>
        <taxon>Bacteria</taxon>
        <taxon>Pseudomonadati</taxon>
        <taxon>Pseudomonadota</taxon>
        <taxon>Gammaproteobacteria</taxon>
        <taxon>Thiohalomonadales</taxon>
        <taxon>Thiohalomonadaceae</taxon>
        <taxon>Thiohalomonas</taxon>
    </lineage>
</organism>